<reference evidence="2 3" key="1">
    <citation type="submission" date="2018-09" db="EMBL/GenBank/DDBJ databases">
        <authorList>
            <person name="Zhu H."/>
        </authorList>
    </citation>
    <scope>NUCLEOTIDE SEQUENCE [LARGE SCALE GENOMIC DNA]</scope>
    <source>
        <strain evidence="2 3">K2R01-6</strain>
    </source>
</reference>
<keyword evidence="3" id="KW-1185">Reference proteome</keyword>
<dbReference type="RefSeq" id="WP_119765517.1">
    <property type="nucleotide sequence ID" value="NZ_QYUM01000004.1"/>
</dbReference>
<accession>A0A418W7Y7</accession>
<proteinExistence type="predicted"/>
<name>A0A418W7Y7_9SPHN</name>
<dbReference type="EMBL" id="QYUM01000004">
    <property type="protein sequence ID" value="RJF86112.1"/>
    <property type="molecule type" value="Genomic_DNA"/>
</dbReference>
<dbReference type="AlphaFoldDB" id="A0A418W7Y7"/>
<evidence type="ECO:0000313" key="2">
    <source>
        <dbReference type="EMBL" id="RJF86112.1"/>
    </source>
</evidence>
<evidence type="ECO:0000259" key="1">
    <source>
        <dbReference type="Pfam" id="PF19993"/>
    </source>
</evidence>
<dbReference type="Proteomes" id="UP000286100">
    <property type="component" value="Unassembled WGS sequence"/>
</dbReference>
<dbReference type="InterPro" id="IPR045528">
    <property type="entry name" value="DO-GTPase2"/>
</dbReference>
<dbReference type="InterPro" id="IPR027417">
    <property type="entry name" value="P-loop_NTPase"/>
</dbReference>
<feature type="domain" description="Double-GTPase 2" evidence="1">
    <location>
        <begin position="96"/>
        <end position="317"/>
    </location>
</feature>
<sequence length="350" mass="38081">MAERPIACDFDGCTIVEFGVCARTGEQASCEQATLETVLDTEETPPIAEEVVVVPTQLTPQAEEIFLEGGGDTGLYSGEELGVEELWALIDEMPSRVISILGEQDAGKTCLLVCLYLMIMSGDLEEAGYLFAGSKTLPGFESRARSGRRWAEVKPDRMSTRTTLGEGRGGGFMHLDLLEIEGRIRHRLLMSDIPGEWTNNLIDSAAKSDRLSFVLHSDAILITIDGRKLSGIPRFAEVEKNNTLIDRLASMVGARKPPIRILATRADLLGTEPPPGLAEIVDYAVAQGFDCEGKMLATYSGDENVPSGTGVIELLRLLLENSKLDALPPEVSEMPLRLFGWLPAMTVRAQ</sequence>
<organism evidence="2 3">
    <name type="scientific">Sphingomonas cavernae</name>
    <dbReference type="NCBI Taxonomy" id="2320861"/>
    <lineage>
        <taxon>Bacteria</taxon>
        <taxon>Pseudomonadati</taxon>
        <taxon>Pseudomonadota</taxon>
        <taxon>Alphaproteobacteria</taxon>
        <taxon>Sphingomonadales</taxon>
        <taxon>Sphingomonadaceae</taxon>
        <taxon>Sphingomonas</taxon>
    </lineage>
</organism>
<protein>
    <recommendedName>
        <fullName evidence="1">Double-GTPase 2 domain-containing protein</fullName>
    </recommendedName>
</protein>
<dbReference type="Pfam" id="PF19993">
    <property type="entry name" value="DO-GTPase2"/>
    <property type="match status" value="1"/>
</dbReference>
<comment type="caution">
    <text evidence="2">The sequence shown here is derived from an EMBL/GenBank/DDBJ whole genome shotgun (WGS) entry which is preliminary data.</text>
</comment>
<dbReference type="SUPFAM" id="SSF52540">
    <property type="entry name" value="P-loop containing nucleoside triphosphate hydrolases"/>
    <property type="match status" value="1"/>
</dbReference>
<dbReference type="OrthoDB" id="6637061at2"/>
<evidence type="ECO:0000313" key="3">
    <source>
        <dbReference type="Proteomes" id="UP000286100"/>
    </source>
</evidence>
<gene>
    <name evidence="2" type="ORF">D3876_20060</name>
</gene>